<keyword evidence="3" id="KW-1185">Reference proteome</keyword>
<reference evidence="2" key="3">
    <citation type="submission" date="2022-06" db="UniProtKB">
        <authorList>
            <consortium name="EnsemblPlants"/>
        </authorList>
    </citation>
    <scope>IDENTIFICATION</scope>
</reference>
<dbReference type="Proteomes" id="UP000015106">
    <property type="component" value="Chromosome 5"/>
</dbReference>
<proteinExistence type="predicted"/>
<evidence type="ECO:0000313" key="3">
    <source>
        <dbReference type="Proteomes" id="UP000015106"/>
    </source>
</evidence>
<protein>
    <submittedName>
        <fullName evidence="2">Uncharacterized protein</fullName>
    </submittedName>
</protein>
<evidence type="ECO:0000256" key="1">
    <source>
        <dbReference type="SAM" id="MobiDB-lite"/>
    </source>
</evidence>
<sequence>MLTEVLEQDFFSCKFMRICLLLTSCARNLNPHHRCIMWISACMPHIAPPEYVYSSFLRVIRNKYNHIVSGAYLRPHLACTRLRPRPLPRDPAAPSTQAGHNSKFESPHAAAASSP</sequence>
<evidence type="ECO:0000313" key="2">
    <source>
        <dbReference type="EnsemblPlants" id="TuG1812G0500003224.01.T01.cds449455"/>
    </source>
</evidence>
<reference evidence="3" key="1">
    <citation type="journal article" date="2013" name="Nature">
        <title>Draft genome of the wheat A-genome progenitor Triticum urartu.</title>
        <authorList>
            <person name="Ling H.Q."/>
            <person name="Zhao S."/>
            <person name="Liu D."/>
            <person name="Wang J."/>
            <person name="Sun H."/>
            <person name="Zhang C."/>
            <person name="Fan H."/>
            <person name="Li D."/>
            <person name="Dong L."/>
            <person name="Tao Y."/>
            <person name="Gao C."/>
            <person name="Wu H."/>
            <person name="Li Y."/>
            <person name="Cui Y."/>
            <person name="Guo X."/>
            <person name="Zheng S."/>
            <person name="Wang B."/>
            <person name="Yu K."/>
            <person name="Liang Q."/>
            <person name="Yang W."/>
            <person name="Lou X."/>
            <person name="Chen J."/>
            <person name="Feng M."/>
            <person name="Jian J."/>
            <person name="Zhang X."/>
            <person name="Luo G."/>
            <person name="Jiang Y."/>
            <person name="Liu J."/>
            <person name="Wang Z."/>
            <person name="Sha Y."/>
            <person name="Zhang B."/>
            <person name="Wu H."/>
            <person name="Tang D."/>
            <person name="Shen Q."/>
            <person name="Xue P."/>
            <person name="Zou S."/>
            <person name="Wang X."/>
            <person name="Liu X."/>
            <person name="Wang F."/>
            <person name="Yang Y."/>
            <person name="An X."/>
            <person name="Dong Z."/>
            <person name="Zhang K."/>
            <person name="Zhang X."/>
            <person name="Luo M.C."/>
            <person name="Dvorak J."/>
            <person name="Tong Y."/>
            <person name="Wang J."/>
            <person name="Yang H."/>
            <person name="Li Z."/>
            <person name="Wang D."/>
            <person name="Zhang A."/>
            <person name="Wang J."/>
        </authorList>
    </citation>
    <scope>NUCLEOTIDE SEQUENCE</scope>
    <source>
        <strain evidence="3">cv. G1812</strain>
    </source>
</reference>
<reference evidence="2" key="2">
    <citation type="submission" date="2018-03" db="EMBL/GenBank/DDBJ databases">
        <title>The Triticum urartu genome reveals the dynamic nature of wheat genome evolution.</title>
        <authorList>
            <person name="Ling H."/>
            <person name="Ma B."/>
            <person name="Shi X."/>
            <person name="Liu H."/>
            <person name="Dong L."/>
            <person name="Sun H."/>
            <person name="Cao Y."/>
            <person name="Gao Q."/>
            <person name="Zheng S."/>
            <person name="Li Y."/>
            <person name="Yu Y."/>
            <person name="Du H."/>
            <person name="Qi M."/>
            <person name="Li Y."/>
            <person name="Yu H."/>
            <person name="Cui Y."/>
            <person name="Wang N."/>
            <person name="Chen C."/>
            <person name="Wu H."/>
            <person name="Zhao Y."/>
            <person name="Zhang J."/>
            <person name="Li Y."/>
            <person name="Zhou W."/>
            <person name="Zhang B."/>
            <person name="Hu W."/>
            <person name="Eijk M."/>
            <person name="Tang J."/>
            <person name="Witsenboer H."/>
            <person name="Zhao S."/>
            <person name="Li Z."/>
            <person name="Zhang A."/>
            <person name="Wang D."/>
            <person name="Liang C."/>
        </authorList>
    </citation>
    <scope>NUCLEOTIDE SEQUENCE [LARGE SCALE GENOMIC DNA]</scope>
    <source>
        <strain evidence="2">cv. G1812</strain>
    </source>
</reference>
<accession>A0A8R7UK11</accession>
<name>A0A8R7UK11_TRIUA</name>
<dbReference type="Gramene" id="TuG1812G0500003224.01.T01">
    <property type="protein sequence ID" value="TuG1812G0500003224.01.T01.cds449455"/>
    <property type="gene ID" value="TuG1812G0500003224.01"/>
</dbReference>
<dbReference type="AlphaFoldDB" id="A0A8R7UK11"/>
<feature type="region of interest" description="Disordered" evidence="1">
    <location>
        <begin position="83"/>
        <end position="115"/>
    </location>
</feature>
<organism evidence="2 3">
    <name type="scientific">Triticum urartu</name>
    <name type="common">Red wild einkorn</name>
    <name type="synonym">Crithodium urartu</name>
    <dbReference type="NCBI Taxonomy" id="4572"/>
    <lineage>
        <taxon>Eukaryota</taxon>
        <taxon>Viridiplantae</taxon>
        <taxon>Streptophyta</taxon>
        <taxon>Embryophyta</taxon>
        <taxon>Tracheophyta</taxon>
        <taxon>Spermatophyta</taxon>
        <taxon>Magnoliopsida</taxon>
        <taxon>Liliopsida</taxon>
        <taxon>Poales</taxon>
        <taxon>Poaceae</taxon>
        <taxon>BOP clade</taxon>
        <taxon>Pooideae</taxon>
        <taxon>Triticodae</taxon>
        <taxon>Triticeae</taxon>
        <taxon>Triticinae</taxon>
        <taxon>Triticum</taxon>
    </lineage>
</organism>
<dbReference type="EnsemblPlants" id="TuG1812G0500003224.01.T01">
    <property type="protein sequence ID" value="TuG1812G0500003224.01.T01.cds449455"/>
    <property type="gene ID" value="TuG1812G0500003224.01"/>
</dbReference>